<dbReference type="PANTHER" id="PTHR31485">
    <property type="entry name" value="PEPTIDYL SERINE ALPHA-GALACTOSYLTRANSFERASE"/>
    <property type="match status" value="1"/>
</dbReference>
<dbReference type="Pfam" id="PF23452">
    <property type="entry name" value="HPAT"/>
    <property type="match status" value="1"/>
</dbReference>
<evidence type="ECO:0000256" key="6">
    <source>
        <dbReference type="ARBA" id="ARBA00023136"/>
    </source>
</evidence>
<feature type="region of interest" description="Disordered" evidence="7">
    <location>
        <begin position="234"/>
        <end position="267"/>
    </location>
</feature>
<feature type="compositionally biased region" description="Low complexity" evidence="7">
    <location>
        <begin position="183"/>
        <end position="196"/>
    </location>
</feature>
<keyword evidence="5 8" id="KW-1133">Transmembrane helix</keyword>
<feature type="region of interest" description="Disordered" evidence="7">
    <location>
        <begin position="42"/>
        <end position="71"/>
    </location>
</feature>
<sequence>MRQNSGRYQRGPSQGPGSYKMLGYVLLLVAAVVGILYLTDSEQSDSPGTSGMDQIHSSSGNSKGVRKLGADDEKVTSSITADAGKIVGQEVAQPASTSPLDLAKHDARHSSNKDQVLAQQSSHDEHSSVSSAAVLQQQSDASEVNKGAESTEAVKGTTTEAKTPAATSTADTGAANSSLVNGQATTTSESASTQKSGKVLEVGSDVKATAASLKHATEHLKEATDLIQKKADEATSASSAAAESIKQASNSGEATSNTNGSTATESKAKLTAGEAPDLLAYSKEQKQPGDTIHVLFTSNGSPYQNFQARIMVGTYNLVRKMPGGDRLVAMTRILHRTTPDEVMDEIPTFRANPLQPECDKWCWFPVADRANAVQQWIDAAHKDHSLVKAPWLLLLETDYVWIKPIAARGDAYDLTVPGFGFRFDYISPSHPIVGDILKEKCPTCKLDSVPGSGPAPVLMRFSDVRAATPLWEELSQWIETHEHAKKALGWVREMYAWDIGVAVNKLNLLCEGHPHSNLISQPPHDQEVFNATMYHYTWGAIVKDKSGKEIWKFDKRFYTDPKDALKVPRLELPPPWQPDLVLQDGMPFGKALHATMTDMLTLMNKAVDTLPNLLDKAQVAST</sequence>
<feature type="compositionally biased region" description="Low complexity" evidence="7">
    <location>
        <begin position="234"/>
        <end position="249"/>
    </location>
</feature>
<dbReference type="GO" id="GO:0016757">
    <property type="term" value="F:glycosyltransferase activity"/>
    <property type="evidence" value="ECO:0007669"/>
    <property type="project" value="UniProtKB-KW"/>
</dbReference>
<evidence type="ECO:0000259" key="9">
    <source>
        <dbReference type="Pfam" id="PF23452"/>
    </source>
</evidence>
<keyword evidence="2" id="KW-0328">Glycosyltransferase</keyword>
<evidence type="ECO:0000256" key="2">
    <source>
        <dbReference type="ARBA" id="ARBA00022676"/>
    </source>
</evidence>
<feature type="domain" description="Hydroxyproline O-arabinosyltransferase-like" evidence="9">
    <location>
        <begin position="293"/>
        <end position="566"/>
    </location>
</feature>
<dbReference type="STRING" id="1157962.A0A250XE73"/>
<dbReference type="Proteomes" id="UP000232323">
    <property type="component" value="Unassembled WGS sequence"/>
</dbReference>
<feature type="region of interest" description="Disordered" evidence="7">
    <location>
        <begin position="106"/>
        <end position="197"/>
    </location>
</feature>
<dbReference type="InterPro" id="IPR056508">
    <property type="entry name" value="HPAT-like"/>
</dbReference>
<evidence type="ECO:0000256" key="1">
    <source>
        <dbReference type="ARBA" id="ARBA00004167"/>
    </source>
</evidence>
<evidence type="ECO:0000256" key="3">
    <source>
        <dbReference type="ARBA" id="ARBA00022679"/>
    </source>
</evidence>
<dbReference type="EMBL" id="BEGY01000064">
    <property type="protein sequence ID" value="GAX81351.1"/>
    <property type="molecule type" value="Genomic_DNA"/>
</dbReference>
<dbReference type="AlphaFoldDB" id="A0A250XE73"/>
<feature type="transmembrane region" description="Helical" evidence="8">
    <location>
        <begin position="21"/>
        <end position="39"/>
    </location>
</feature>
<evidence type="ECO:0000313" key="10">
    <source>
        <dbReference type="EMBL" id="GAX81351.1"/>
    </source>
</evidence>
<evidence type="ECO:0000256" key="4">
    <source>
        <dbReference type="ARBA" id="ARBA00022692"/>
    </source>
</evidence>
<keyword evidence="6 8" id="KW-0472">Membrane</keyword>
<reference evidence="10 11" key="1">
    <citation type="submission" date="2017-08" db="EMBL/GenBank/DDBJ databases">
        <title>Acidophilic green algal genome provides insights into adaptation to an acidic environment.</title>
        <authorList>
            <person name="Hirooka S."/>
            <person name="Hirose Y."/>
            <person name="Kanesaki Y."/>
            <person name="Higuchi S."/>
            <person name="Fujiwara T."/>
            <person name="Onuma R."/>
            <person name="Era A."/>
            <person name="Ohbayashi R."/>
            <person name="Uzuka A."/>
            <person name="Nozaki H."/>
            <person name="Yoshikawa H."/>
            <person name="Miyagishima S.Y."/>
        </authorList>
    </citation>
    <scope>NUCLEOTIDE SEQUENCE [LARGE SCALE GENOMIC DNA]</scope>
    <source>
        <strain evidence="10 11">NIES-2499</strain>
    </source>
</reference>
<evidence type="ECO:0000256" key="8">
    <source>
        <dbReference type="SAM" id="Phobius"/>
    </source>
</evidence>
<feature type="compositionally biased region" description="Polar residues" evidence="7">
    <location>
        <begin position="250"/>
        <end position="265"/>
    </location>
</feature>
<accession>A0A250XE73</accession>
<keyword evidence="4 8" id="KW-0812">Transmembrane</keyword>
<evidence type="ECO:0000313" key="11">
    <source>
        <dbReference type="Proteomes" id="UP000232323"/>
    </source>
</evidence>
<dbReference type="OrthoDB" id="2016014at2759"/>
<feature type="compositionally biased region" description="Low complexity" evidence="7">
    <location>
        <begin position="128"/>
        <end position="142"/>
    </location>
</feature>
<feature type="compositionally biased region" description="Polar residues" evidence="7">
    <location>
        <begin position="156"/>
        <end position="182"/>
    </location>
</feature>
<name>A0A250XE73_9CHLO</name>
<feature type="compositionally biased region" description="Polar residues" evidence="7">
    <location>
        <begin position="42"/>
        <end position="62"/>
    </location>
</feature>
<proteinExistence type="predicted"/>
<comment type="subcellular location">
    <subcellularLocation>
        <location evidence="1">Membrane</location>
        <topology evidence="1">Single-pass membrane protein</topology>
    </subcellularLocation>
</comment>
<comment type="caution">
    <text evidence="10">The sequence shown here is derived from an EMBL/GenBank/DDBJ whole genome shotgun (WGS) entry which is preliminary data.</text>
</comment>
<protein>
    <recommendedName>
        <fullName evidence="9">Hydroxyproline O-arabinosyltransferase-like domain-containing protein</fullName>
    </recommendedName>
</protein>
<dbReference type="GO" id="GO:0016020">
    <property type="term" value="C:membrane"/>
    <property type="evidence" value="ECO:0007669"/>
    <property type="project" value="UniProtKB-SubCell"/>
</dbReference>
<evidence type="ECO:0000256" key="7">
    <source>
        <dbReference type="SAM" id="MobiDB-lite"/>
    </source>
</evidence>
<keyword evidence="11" id="KW-1185">Reference proteome</keyword>
<evidence type="ECO:0000256" key="5">
    <source>
        <dbReference type="ARBA" id="ARBA00022989"/>
    </source>
</evidence>
<organism evidence="10 11">
    <name type="scientific">Chlamydomonas eustigma</name>
    <dbReference type="NCBI Taxonomy" id="1157962"/>
    <lineage>
        <taxon>Eukaryota</taxon>
        <taxon>Viridiplantae</taxon>
        <taxon>Chlorophyta</taxon>
        <taxon>core chlorophytes</taxon>
        <taxon>Chlorophyceae</taxon>
        <taxon>CS clade</taxon>
        <taxon>Chlamydomonadales</taxon>
        <taxon>Chlamydomonadaceae</taxon>
        <taxon>Chlamydomonas</taxon>
    </lineage>
</organism>
<dbReference type="InterPro" id="IPR044845">
    <property type="entry name" value="HPAT/SRGT1-like"/>
</dbReference>
<dbReference type="PANTHER" id="PTHR31485:SF17">
    <property type="match status" value="1"/>
</dbReference>
<keyword evidence="3" id="KW-0808">Transferase</keyword>
<gene>
    <name evidence="10" type="ORF">CEUSTIGMA_g8782.t1</name>
</gene>